<gene>
    <name evidence="1" type="ORF">MNBD_GAMMA08-1115</name>
</gene>
<accession>A0A3B0X5T5</accession>
<reference evidence="1" key="1">
    <citation type="submission" date="2018-06" db="EMBL/GenBank/DDBJ databases">
        <authorList>
            <person name="Zhirakovskaya E."/>
        </authorList>
    </citation>
    <scope>NUCLEOTIDE SEQUENCE</scope>
</reference>
<sequence length="149" mass="16694">MKILFIILLSLILIVLAYFVYLGFKSHSGSANGLVNKKLTPCPNKPNCVCSEFPNKKLPNINGIKYTKLNLKKIEKAITMTGGKITTIKENYIAATYTSSLFRYVDDFEIRIDAEAKLIHLRSASRVGHSDMGVNQKRIEAFKKALAKL</sequence>
<protein>
    <recommendedName>
        <fullName evidence="2">DUF1499 domain-containing protein</fullName>
    </recommendedName>
</protein>
<dbReference type="EMBL" id="UOFH01000116">
    <property type="protein sequence ID" value="VAW59950.1"/>
    <property type="molecule type" value="Genomic_DNA"/>
</dbReference>
<dbReference type="AlphaFoldDB" id="A0A3B0X5T5"/>
<proteinExistence type="predicted"/>
<dbReference type="InterPro" id="IPR010865">
    <property type="entry name" value="DUF1499"/>
</dbReference>
<evidence type="ECO:0000313" key="1">
    <source>
        <dbReference type="EMBL" id="VAW59950.1"/>
    </source>
</evidence>
<organism evidence="1">
    <name type="scientific">hydrothermal vent metagenome</name>
    <dbReference type="NCBI Taxonomy" id="652676"/>
    <lineage>
        <taxon>unclassified sequences</taxon>
        <taxon>metagenomes</taxon>
        <taxon>ecological metagenomes</taxon>
    </lineage>
</organism>
<dbReference type="PIRSF" id="PIRSF026426">
    <property type="entry name" value="DUF1499"/>
    <property type="match status" value="1"/>
</dbReference>
<name>A0A3B0X5T5_9ZZZZ</name>
<dbReference type="PANTHER" id="PTHR34801:SF6">
    <property type="entry name" value="SLL1620 PROTEIN"/>
    <property type="match status" value="1"/>
</dbReference>
<dbReference type="Pfam" id="PF07386">
    <property type="entry name" value="DUF1499"/>
    <property type="match status" value="1"/>
</dbReference>
<dbReference type="PANTHER" id="PTHR34801">
    <property type="entry name" value="EXPRESSED PROTEIN"/>
    <property type="match status" value="1"/>
</dbReference>
<evidence type="ECO:0008006" key="2">
    <source>
        <dbReference type="Google" id="ProtNLM"/>
    </source>
</evidence>